<dbReference type="RefSeq" id="WP_208831094.1">
    <property type="nucleotide sequence ID" value="NZ_CP072110.1"/>
</dbReference>
<keyword evidence="2" id="KW-1185">Reference proteome</keyword>
<dbReference type="EMBL" id="CP072110">
    <property type="protein sequence ID" value="QTH63159.1"/>
    <property type="molecule type" value="Genomic_DNA"/>
</dbReference>
<proteinExistence type="predicted"/>
<reference evidence="1" key="1">
    <citation type="submission" date="2021-03" db="EMBL/GenBank/DDBJ databases">
        <title>Description of Psychrosphaera ytuae sp. nov. isolated from deep sea sediment of South China Sea.</title>
        <authorList>
            <person name="Zhang J."/>
            <person name="Xu X.-D."/>
        </authorList>
    </citation>
    <scope>NUCLEOTIDE SEQUENCE</scope>
    <source>
        <strain evidence="1">MTZ26</strain>
    </source>
</reference>
<accession>A0A975DAG3</accession>
<dbReference type="KEGG" id="psym:J1N51_10460"/>
<dbReference type="AlphaFoldDB" id="A0A975DAG3"/>
<dbReference type="Proteomes" id="UP000682739">
    <property type="component" value="Chromosome"/>
</dbReference>
<evidence type="ECO:0000313" key="2">
    <source>
        <dbReference type="Proteomes" id="UP000682739"/>
    </source>
</evidence>
<protein>
    <submittedName>
        <fullName evidence="1">Uncharacterized protein</fullName>
    </submittedName>
</protein>
<name>A0A975DAG3_9GAMM</name>
<gene>
    <name evidence="1" type="ORF">J1N51_10460</name>
</gene>
<organism evidence="1 2">
    <name type="scientific">Psychrosphaera ytuae</name>
    <dbReference type="NCBI Taxonomy" id="2820710"/>
    <lineage>
        <taxon>Bacteria</taxon>
        <taxon>Pseudomonadati</taxon>
        <taxon>Pseudomonadota</taxon>
        <taxon>Gammaproteobacteria</taxon>
        <taxon>Alteromonadales</taxon>
        <taxon>Pseudoalteromonadaceae</taxon>
        <taxon>Psychrosphaera</taxon>
    </lineage>
</organism>
<evidence type="ECO:0000313" key="1">
    <source>
        <dbReference type="EMBL" id="QTH63159.1"/>
    </source>
</evidence>
<sequence>MQSLILATSIALTSPVSISNLNDTEALTQAVHQEVNAVRKVVQYQTKIDIQDTFLFQAKHSIALAKKQFSVKQSELGE</sequence>